<dbReference type="EMBL" id="UOEW01000076">
    <property type="protein sequence ID" value="VAW34614.1"/>
    <property type="molecule type" value="Genomic_DNA"/>
</dbReference>
<dbReference type="InterPro" id="IPR003137">
    <property type="entry name" value="PA_domain"/>
</dbReference>
<dbReference type="GO" id="GO:0008235">
    <property type="term" value="F:metalloexopeptidase activity"/>
    <property type="evidence" value="ECO:0007669"/>
    <property type="project" value="InterPro"/>
</dbReference>
<dbReference type="SUPFAM" id="SSF52025">
    <property type="entry name" value="PA domain"/>
    <property type="match status" value="1"/>
</dbReference>
<dbReference type="InterPro" id="IPR001478">
    <property type="entry name" value="PDZ"/>
</dbReference>
<dbReference type="AlphaFoldDB" id="A0A3B0VT79"/>
<feature type="domain" description="PDZ" evidence="1">
    <location>
        <begin position="500"/>
        <end position="569"/>
    </location>
</feature>
<dbReference type="InterPro" id="IPR041489">
    <property type="entry name" value="PDZ_6"/>
</dbReference>
<sequence>MKSLLIILIALQFQLANARSVAPTTSALSPVKIKQHVFSLVEIGGRLTGTESEAKAAAYLDTELKRIGLAPWKSKSYKHPFEFTAGTNLGEDNKFTVNGNMLELNQDYRPLVFSGLGDFDKAAVVFAGYGITEPTGEKMGENYDSYMHLDVKDKWVLVMRFMPEDIATEQRIKINLFASERNKVLNARQHGAKGVIFVHGPNTQVKNQLIPLTFDASTAHGSMPVISVTNSVASAWFNNMGKDWEAIQKKLDAGKFVMGFDMQGLEVSASINLVKDKKIGQNVIAFIKGTTDLPAVILGAHYDHLGHGESSTSLAKADEMSLVHPGADDNASGVAGLLAIAEYLINMKNTGKFIPKRDIVFAFWSGEELGLLGSDHFVKTFAKKDLSTVFMANLNMDMIGRLGETALLQGTGSSSQWNKIIEQRNAPIGLNITLQEDAYLPTDAMSFYLASVPVLSAFTGSHTEYHSPRDTIDLLNIDGIAKISKLVALIARGLALQEEPMDYQKQKRKQEKGMRGGMRAYIGTIPSYASEDGKGVLLSGTTKGSPAEKAGIMAGDTLIAIAGTEIENIYDFTYILQALKVGKTVT</sequence>
<dbReference type="InterPro" id="IPR007484">
    <property type="entry name" value="Peptidase_M28"/>
</dbReference>
<gene>
    <name evidence="2" type="ORF">MNBD_GAMMA01-867</name>
</gene>
<accession>A0A3B0VT79</accession>
<organism evidence="2">
    <name type="scientific">hydrothermal vent metagenome</name>
    <dbReference type="NCBI Taxonomy" id="652676"/>
    <lineage>
        <taxon>unclassified sequences</taxon>
        <taxon>metagenomes</taxon>
        <taxon>ecological metagenomes</taxon>
    </lineage>
</organism>
<dbReference type="InterPro" id="IPR036034">
    <property type="entry name" value="PDZ_sf"/>
</dbReference>
<feature type="non-terminal residue" evidence="2">
    <location>
        <position position="586"/>
    </location>
</feature>
<dbReference type="Pfam" id="PF02225">
    <property type="entry name" value="PA"/>
    <property type="match status" value="1"/>
</dbReference>
<dbReference type="Gene3D" id="3.50.30.30">
    <property type="match status" value="1"/>
</dbReference>
<dbReference type="Gene3D" id="2.30.42.10">
    <property type="match status" value="1"/>
</dbReference>
<dbReference type="InterPro" id="IPR046450">
    <property type="entry name" value="PA_dom_sf"/>
</dbReference>
<dbReference type="SUPFAM" id="SSF50156">
    <property type="entry name" value="PDZ domain-like"/>
    <property type="match status" value="1"/>
</dbReference>
<proteinExistence type="predicted"/>
<evidence type="ECO:0000259" key="1">
    <source>
        <dbReference type="PROSITE" id="PS50106"/>
    </source>
</evidence>
<evidence type="ECO:0000313" key="2">
    <source>
        <dbReference type="EMBL" id="VAW34614.1"/>
    </source>
</evidence>
<reference evidence="2" key="1">
    <citation type="submission" date="2018-06" db="EMBL/GenBank/DDBJ databases">
        <authorList>
            <person name="Zhirakovskaya E."/>
        </authorList>
    </citation>
    <scope>NUCLEOTIDE SEQUENCE</scope>
</reference>
<dbReference type="Gene3D" id="3.40.630.10">
    <property type="entry name" value="Zn peptidases"/>
    <property type="match status" value="2"/>
</dbReference>
<dbReference type="GO" id="GO:0006508">
    <property type="term" value="P:proteolysis"/>
    <property type="evidence" value="ECO:0007669"/>
    <property type="project" value="InterPro"/>
</dbReference>
<protein>
    <submittedName>
        <fullName evidence="2">TolB protein, periplasmic protein involved in the tonb-independent uptake of group A colicins</fullName>
    </submittedName>
</protein>
<name>A0A3B0VT79_9ZZZZ</name>
<dbReference type="PANTHER" id="PTHR12147:SF26">
    <property type="entry name" value="PEPTIDASE M28 DOMAIN-CONTAINING PROTEIN"/>
    <property type="match status" value="1"/>
</dbReference>
<dbReference type="PANTHER" id="PTHR12147">
    <property type="entry name" value="METALLOPEPTIDASE M28 FAMILY MEMBER"/>
    <property type="match status" value="1"/>
</dbReference>
<dbReference type="InterPro" id="IPR045175">
    <property type="entry name" value="M28_fam"/>
</dbReference>
<dbReference type="Pfam" id="PF04389">
    <property type="entry name" value="Peptidase_M28"/>
    <property type="match status" value="1"/>
</dbReference>
<dbReference type="Pfam" id="PF17820">
    <property type="entry name" value="PDZ_6"/>
    <property type="match status" value="1"/>
</dbReference>
<dbReference type="PROSITE" id="PS50106">
    <property type="entry name" value="PDZ"/>
    <property type="match status" value="1"/>
</dbReference>
<dbReference type="SUPFAM" id="SSF53187">
    <property type="entry name" value="Zn-dependent exopeptidases"/>
    <property type="match status" value="1"/>
</dbReference>